<gene>
    <name evidence="1" type="ORF">FLL45_19855</name>
</gene>
<proteinExistence type="predicted"/>
<keyword evidence="2" id="KW-1185">Reference proteome</keyword>
<reference evidence="1 2" key="1">
    <citation type="submission" date="2019-06" db="EMBL/GenBank/DDBJ databases">
        <title>Draft genome of Aliikangiella marina GYP-15.</title>
        <authorList>
            <person name="Wang G."/>
        </authorList>
    </citation>
    <scope>NUCLEOTIDE SEQUENCE [LARGE SCALE GENOMIC DNA]</scope>
    <source>
        <strain evidence="1 2">GYP-15</strain>
    </source>
</reference>
<protein>
    <submittedName>
        <fullName evidence="1">Uncharacterized protein</fullName>
    </submittedName>
</protein>
<dbReference type="Proteomes" id="UP000317839">
    <property type="component" value="Unassembled WGS sequence"/>
</dbReference>
<sequence>MGKAGVVEVFHRFDFRSDIVVDIYEPIIGEYVWLSMYLGAPFRNGALSKDLVKYLLFELKGKHHIHWFKCLNSFKELSKELEWKTKGSSPFFEECMASVAPNLNTKTHYHQIFKEILKYKKLTSCPELLTYSDRSNQLKAVKLINNHFNVELAQK</sequence>
<comment type="caution">
    <text evidence="1">The sequence shown here is derived from an EMBL/GenBank/DDBJ whole genome shotgun (WGS) entry which is preliminary data.</text>
</comment>
<evidence type="ECO:0000313" key="1">
    <source>
        <dbReference type="EMBL" id="TQV71413.1"/>
    </source>
</evidence>
<organism evidence="1 2">
    <name type="scientific">Aliikangiella marina</name>
    <dbReference type="NCBI Taxonomy" id="1712262"/>
    <lineage>
        <taxon>Bacteria</taxon>
        <taxon>Pseudomonadati</taxon>
        <taxon>Pseudomonadota</taxon>
        <taxon>Gammaproteobacteria</taxon>
        <taxon>Oceanospirillales</taxon>
        <taxon>Pleioneaceae</taxon>
        <taxon>Aliikangiella</taxon>
    </lineage>
</organism>
<dbReference type="AlphaFoldDB" id="A0A545T2H5"/>
<accession>A0A545T2H5</accession>
<dbReference type="RefSeq" id="WP_142943811.1">
    <property type="nucleotide sequence ID" value="NZ_VIKR01000006.1"/>
</dbReference>
<dbReference type="EMBL" id="VIKR01000006">
    <property type="protein sequence ID" value="TQV71413.1"/>
    <property type="molecule type" value="Genomic_DNA"/>
</dbReference>
<evidence type="ECO:0000313" key="2">
    <source>
        <dbReference type="Proteomes" id="UP000317839"/>
    </source>
</evidence>
<name>A0A545T2H5_9GAMM</name>